<dbReference type="OrthoDB" id="9813903at2"/>
<dbReference type="Gene3D" id="3.30.70.270">
    <property type="match status" value="1"/>
</dbReference>
<dbReference type="PANTHER" id="PTHR33121">
    <property type="entry name" value="CYCLIC DI-GMP PHOSPHODIESTERASE PDEF"/>
    <property type="match status" value="1"/>
</dbReference>
<keyword evidence="3" id="KW-1185">Reference proteome</keyword>
<accession>A0A5C0AXU8</accession>
<dbReference type="PROSITE" id="PS50883">
    <property type="entry name" value="EAL"/>
    <property type="match status" value="1"/>
</dbReference>
<proteinExistence type="predicted"/>
<dbReference type="SMART" id="SM00267">
    <property type="entry name" value="GGDEF"/>
    <property type="match status" value="1"/>
</dbReference>
<feature type="domain" description="EAL" evidence="1">
    <location>
        <begin position="170"/>
        <end position="422"/>
    </location>
</feature>
<dbReference type="InterPro" id="IPR043128">
    <property type="entry name" value="Rev_trsase/Diguanyl_cyclase"/>
</dbReference>
<dbReference type="InterPro" id="IPR029787">
    <property type="entry name" value="Nucleotide_cyclase"/>
</dbReference>
<organism evidence="2 3">
    <name type="scientific">Pigmentiphaga aceris</name>
    <dbReference type="NCBI Taxonomy" id="1940612"/>
    <lineage>
        <taxon>Bacteria</taxon>
        <taxon>Pseudomonadati</taxon>
        <taxon>Pseudomonadota</taxon>
        <taxon>Betaproteobacteria</taxon>
        <taxon>Burkholderiales</taxon>
        <taxon>Alcaligenaceae</taxon>
        <taxon>Pigmentiphaga</taxon>
    </lineage>
</organism>
<protein>
    <submittedName>
        <fullName evidence="2">GGDEF domain-containing protein</fullName>
    </submittedName>
</protein>
<dbReference type="InterPro" id="IPR035919">
    <property type="entry name" value="EAL_sf"/>
</dbReference>
<dbReference type="Pfam" id="PF00990">
    <property type="entry name" value="GGDEF"/>
    <property type="match status" value="1"/>
</dbReference>
<evidence type="ECO:0000313" key="3">
    <source>
        <dbReference type="Proteomes" id="UP000325161"/>
    </source>
</evidence>
<gene>
    <name evidence="2" type="ORF">FXN63_16625</name>
</gene>
<dbReference type="Proteomes" id="UP000325161">
    <property type="component" value="Chromosome"/>
</dbReference>
<dbReference type="Gene3D" id="3.20.20.450">
    <property type="entry name" value="EAL domain"/>
    <property type="match status" value="1"/>
</dbReference>
<dbReference type="AlphaFoldDB" id="A0A5C0AXU8"/>
<dbReference type="PANTHER" id="PTHR33121:SF71">
    <property type="entry name" value="OXYGEN SENSOR PROTEIN DOSP"/>
    <property type="match status" value="1"/>
</dbReference>
<dbReference type="Pfam" id="PF00563">
    <property type="entry name" value="EAL"/>
    <property type="match status" value="1"/>
</dbReference>
<dbReference type="InterPro" id="IPR000160">
    <property type="entry name" value="GGDEF_dom"/>
</dbReference>
<sequence length="425" mass="47260">MSRQINSLQPRRLNELPDKHFFIRALTDRISKAGQERLALQVVECPAHPAGRPGELEDALAQRIYASVRSDDLVARIDTNTIGILFNHVQTTAEAISIAQRMLSLTSPIANPGTGEASVGILMLDGQAVPAMLAIAQAHTAALRAQQYSCGRWELWRSDSESAHAVAREADRWAQRIHAGLKQEEFRLYYQPQLALDTGKVVGVEALVRWQQSDRLVPPAEFIPAAENNGSIVQLGEWVLDEACRQMAFWQREDMHCPRMAVNVSAHQLRGGIVDTVWRTLARHSLAPSQLEIELTESALLSDPAEAKAIAHELADLGVTLSLDDFGVGYSSFARLRSMPFKTVKIDHQFVSRMTADSYDYDLIRMLIDLAKKKQITTIAEGVEQPEQRELLSSLGCDAWQGYLCAPPLPAERITQFLRQPGVLQ</sequence>
<dbReference type="SMART" id="SM00052">
    <property type="entry name" value="EAL"/>
    <property type="match status" value="1"/>
</dbReference>
<dbReference type="InterPro" id="IPR001633">
    <property type="entry name" value="EAL_dom"/>
</dbReference>
<dbReference type="InterPro" id="IPR050706">
    <property type="entry name" value="Cyclic-di-GMP_PDE-like"/>
</dbReference>
<dbReference type="KEGG" id="pacr:FXN63_16625"/>
<dbReference type="CDD" id="cd01948">
    <property type="entry name" value="EAL"/>
    <property type="match status" value="1"/>
</dbReference>
<evidence type="ECO:0000259" key="1">
    <source>
        <dbReference type="PROSITE" id="PS50883"/>
    </source>
</evidence>
<reference evidence="2 3" key="1">
    <citation type="submission" date="2019-08" db="EMBL/GenBank/DDBJ databases">
        <title>Amphibian skin-associated Pigmentiphaga: genome sequence and occurrence across geography and hosts.</title>
        <authorList>
            <person name="Bletz M.C."/>
            <person name="Bunk B."/>
            <person name="Sproeer C."/>
            <person name="Biwer P."/>
            <person name="Reiter S."/>
            <person name="Rabemananjara F.C.E."/>
            <person name="Schulz S."/>
            <person name="Overmann J."/>
            <person name="Vences M."/>
        </authorList>
    </citation>
    <scope>NUCLEOTIDE SEQUENCE [LARGE SCALE GENOMIC DNA]</scope>
    <source>
        <strain evidence="2 3">Mada1488</strain>
    </source>
</reference>
<dbReference type="EMBL" id="CP043046">
    <property type="protein sequence ID" value="QEI07289.1"/>
    <property type="molecule type" value="Genomic_DNA"/>
</dbReference>
<dbReference type="SUPFAM" id="SSF55073">
    <property type="entry name" value="Nucleotide cyclase"/>
    <property type="match status" value="1"/>
</dbReference>
<dbReference type="RefSeq" id="WP_148816336.1">
    <property type="nucleotide sequence ID" value="NZ_CP043046.1"/>
</dbReference>
<evidence type="ECO:0000313" key="2">
    <source>
        <dbReference type="EMBL" id="QEI07289.1"/>
    </source>
</evidence>
<name>A0A5C0AXU8_9BURK</name>
<dbReference type="GO" id="GO:0071111">
    <property type="term" value="F:cyclic-guanylate-specific phosphodiesterase activity"/>
    <property type="evidence" value="ECO:0007669"/>
    <property type="project" value="InterPro"/>
</dbReference>
<dbReference type="SUPFAM" id="SSF141868">
    <property type="entry name" value="EAL domain-like"/>
    <property type="match status" value="1"/>
</dbReference>